<dbReference type="InterPro" id="IPR046513">
    <property type="entry name" value="DUF6691"/>
</dbReference>
<dbReference type="Pfam" id="PF20398">
    <property type="entry name" value="DUF6691"/>
    <property type="match status" value="1"/>
</dbReference>
<protein>
    <recommendedName>
        <fullName evidence="4">YeeE/YedE family protein</fullName>
    </recommendedName>
</protein>
<dbReference type="AlphaFoldDB" id="K6ZVP6"/>
<accession>K6ZVP6</accession>
<name>K6ZVP6_9ALTE</name>
<reference evidence="3" key="1">
    <citation type="journal article" date="2014" name="Environ. Microbiol.">
        <title>Comparative genomics of the marine bacterial genus Glaciecola reveals the high degree of genomic diversity and genomic characteristic for cold adaptation.</title>
        <authorList>
            <person name="Qin Q.L."/>
            <person name="Xie B.B."/>
            <person name="Yu Y."/>
            <person name="Shu Y.L."/>
            <person name="Rong J.C."/>
            <person name="Zhang Y.J."/>
            <person name="Zhao D.L."/>
            <person name="Chen X.L."/>
            <person name="Zhang X.Y."/>
            <person name="Chen B."/>
            <person name="Zhou B.C."/>
            <person name="Zhang Y.Z."/>
        </authorList>
    </citation>
    <scope>NUCLEOTIDE SEQUENCE [LARGE SCALE GENOMIC DNA]</scope>
    <source>
        <strain evidence="3">LMG 21857</strain>
    </source>
</reference>
<feature type="transmembrane region" description="Helical" evidence="1">
    <location>
        <begin position="47"/>
        <end position="66"/>
    </location>
</feature>
<proteinExistence type="predicted"/>
<evidence type="ECO:0008006" key="4">
    <source>
        <dbReference type="Google" id="ProtNLM"/>
    </source>
</evidence>
<keyword evidence="1" id="KW-1133">Transmembrane helix</keyword>
<gene>
    <name evidence="2" type="ORF">GPLA_1951</name>
</gene>
<comment type="caution">
    <text evidence="2">The sequence shown here is derived from an EMBL/GenBank/DDBJ whole genome shotgun (WGS) entry which is preliminary data.</text>
</comment>
<keyword evidence="3" id="KW-1185">Reference proteome</keyword>
<dbReference type="STRING" id="1129793.GPLA_1951"/>
<sequence length="151" mass="16109">MSRAFTANNITALISGLLFGAGLTVSTMVDPARVLGFLDVLGDWDPALAFVMLGGIAVYMPLYWVLVRNKNKALLGDYFHLPTKRKIDKPLLFGASIFGIGWGLTGICPGPGITNLSSGNLGIIAFLLSMLIGMLLASKYKSKTVENANDT</sequence>
<organism evidence="2 3">
    <name type="scientific">Paraglaciecola polaris LMG 21857</name>
    <dbReference type="NCBI Taxonomy" id="1129793"/>
    <lineage>
        <taxon>Bacteria</taxon>
        <taxon>Pseudomonadati</taxon>
        <taxon>Pseudomonadota</taxon>
        <taxon>Gammaproteobacteria</taxon>
        <taxon>Alteromonadales</taxon>
        <taxon>Alteromonadaceae</taxon>
        <taxon>Paraglaciecola</taxon>
    </lineage>
</organism>
<keyword evidence="1" id="KW-0472">Membrane</keyword>
<dbReference type="RefSeq" id="WP_007104643.1">
    <property type="nucleotide sequence ID" value="NZ_BAER01000044.1"/>
</dbReference>
<dbReference type="Proteomes" id="UP000006322">
    <property type="component" value="Unassembled WGS sequence"/>
</dbReference>
<evidence type="ECO:0000313" key="2">
    <source>
        <dbReference type="EMBL" id="GAC32858.1"/>
    </source>
</evidence>
<evidence type="ECO:0000256" key="1">
    <source>
        <dbReference type="SAM" id="Phobius"/>
    </source>
</evidence>
<feature type="transmembrane region" description="Helical" evidence="1">
    <location>
        <begin position="119"/>
        <end position="137"/>
    </location>
</feature>
<dbReference type="OrthoDB" id="9790409at2"/>
<evidence type="ECO:0000313" key="3">
    <source>
        <dbReference type="Proteomes" id="UP000006322"/>
    </source>
</evidence>
<keyword evidence="1" id="KW-0812">Transmembrane</keyword>
<dbReference type="EMBL" id="BAER01000044">
    <property type="protein sequence ID" value="GAC32858.1"/>
    <property type="molecule type" value="Genomic_DNA"/>
</dbReference>
<feature type="transmembrane region" description="Helical" evidence="1">
    <location>
        <begin position="91"/>
        <end position="113"/>
    </location>
</feature>